<name>A0A432N7C6_9HYPH</name>
<dbReference type="AlphaFoldDB" id="A0A432N7C6"/>
<evidence type="ECO:0000313" key="3">
    <source>
        <dbReference type="Proteomes" id="UP000278081"/>
    </source>
</evidence>
<dbReference type="Proteomes" id="UP000278081">
    <property type="component" value="Unassembled WGS sequence"/>
</dbReference>
<comment type="caution">
    <text evidence="2">The sequence shown here is derived from an EMBL/GenBank/DDBJ whole genome shotgun (WGS) entry which is preliminary data.</text>
</comment>
<organism evidence="2 3">
    <name type="scientific">Rhizobium chutanense</name>
    <dbReference type="NCBI Taxonomy" id="2035448"/>
    <lineage>
        <taxon>Bacteria</taxon>
        <taxon>Pseudomonadati</taxon>
        <taxon>Pseudomonadota</taxon>
        <taxon>Alphaproteobacteria</taxon>
        <taxon>Hyphomicrobiales</taxon>
        <taxon>Rhizobiaceae</taxon>
        <taxon>Rhizobium/Agrobacterium group</taxon>
        <taxon>Rhizobium</taxon>
    </lineage>
</organism>
<evidence type="ECO:0000313" key="2">
    <source>
        <dbReference type="EMBL" id="RUL95427.1"/>
    </source>
</evidence>
<gene>
    <name evidence="2" type="ORF">EFR84_34260</name>
</gene>
<feature type="non-terminal residue" evidence="2">
    <location>
        <position position="375"/>
    </location>
</feature>
<feature type="region of interest" description="Disordered" evidence="1">
    <location>
        <begin position="324"/>
        <end position="375"/>
    </location>
</feature>
<feature type="non-terminal residue" evidence="2">
    <location>
        <position position="1"/>
    </location>
</feature>
<sequence>DRDMHSDDESRINQFAEAVRNYEILPDGSIGRGDGRVPERTLTTNLGILRGFARWLKAENRDSMASRLLNDPDSLAVDIADYWASGGDGQDRLKSALSHFRRLAPEGQELQAVGPGPRLMGRQIHDPYPDDALVIDSLAKEELSKFGPVPTSRNNTSHQRKFSAWLQREGRESIVSRLTGTDQQQQSLQKDYQDFIEAMGKKVGVSFDRLRQYLGAESQLKQHHPYPDDARIIDDLAKEELSKLGPDSTSQRKVIWNLTNNRRRFGNWLQTRGRESIASRLNGSDQQQWSLKIDYQDFTEAVGKKLNMSFNRLRQYQQVVEANAASGLSPEPASGREPAGLDGRSDPRAEFRSTSPLQQVDPSIEGRSGLSLDHT</sequence>
<protein>
    <submittedName>
        <fullName evidence="2">Uncharacterized protein</fullName>
    </submittedName>
</protein>
<feature type="compositionally biased region" description="Polar residues" evidence="1">
    <location>
        <begin position="352"/>
        <end position="361"/>
    </location>
</feature>
<reference evidence="2 3" key="1">
    <citation type="submission" date="2018-11" db="EMBL/GenBank/DDBJ databases">
        <title>Rhizobium chutanense sp. nov., isolated from root nodules of Phaseolus vulgaris in China.</title>
        <authorList>
            <person name="Huo Y."/>
        </authorList>
    </citation>
    <scope>NUCLEOTIDE SEQUENCE [LARGE SCALE GENOMIC DNA]</scope>
    <source>
        <strain evidence="2 3">C16</strain>
    </source>
</reference>
<proteinExistence type="predicted"/>
<accession>A0A432N7C6</accession>
<evidence type="ECO:0000256" key="1">
    <source>
        <dbReference type="SAM" id="MobiDB-lite"/>
    </source>
</evidence>
<dbReference type="EMBL" id="RJTJ01000091">
    <property type="protein sequence ID" value="RUL95427.1"/>
    <property type="molecule type" value="Genomic_DNA"/>
</dbReference>